<keyword evidence="1" id="KW-1133">Transmembrane helix</keyword>
<reference evidence="3 4" key="1">
    <citation type="submission" date="2014-09" db="EMBL/GenBank/DDBJ databases">
        <title>Sporocytophaga myxococcoides PG-01 genome sequencing.</title>
        <authorList>
            <person name="Liu L."/>
            <person name="Gao P.J."/>
            <person name="Chen G.J."/>
            <person name="Wang L.S."/>
        </authorList>
    </citation>
    <scope>NUCLEOTIDE SEQUENCE [LARGE SCALE GENOMIC DNA]</scope>
    <source>
        <strain evidence="3 4">PG-01</strain>
    </source>
</reference>
<keyword evidence="2" id="KW-0732">Signal</keyword>
<sequence length="79" mass="9039">MKKLFFLFVLLFLLNFGTPILAQSTTSSENVEMADTFRKEGKIYVVVGTFVLILTGIIVYLVALDRKLTKLEDEIEHQK</sequence>
<proteinExistence type="predicted"/>
<evidence type="ECO:0000313" key="4">
    <source>
        <dbReference type="Proteomes" id="UP000030185"/>
    </source>
</evidence>
<accession>A0A098LN51</accession>
<dbReference type="OrthoDB" id="886941at2"/>
<protein>
    <recommendedName>
        <fullName evidence="5">CcmD family protein</fullName>
    </recommendedName>
</protein>
<name>A0A098LN51_9BACT</name>
<organism evidence="3 4">
    <name type="scientific">Sporocytophaga myxococcoides</name>
    <dbReference type="NCBI Taxonomy" id="153721"/>
    <lineage>
        <taxon>Bacteria</taxon>
        <taxon>Pseudomonadati</taxon>
        <taxon>Bacteroidota</taxon>
        <taxon>Cytophagia</taxon>
        <taxon>Cytophagales</taxon>
        <taxon>Cytophagaceae</taxon>
        <taxon>Sporocytophaga</taxon>
    </lineage>
</organism>
<dbReference type="EMBL" id="BBLT01000014">
    <property type="protein sequence ID" value="GAL87563.1"/>
    <property type="molecule type" value="Genomic_DNA"/>
</dbReference>
<keyword evidence="4" id="KW-1185">Reference proteome</keyword>
<evidence type="ECO:0000256" key="2">
    <source>
        <dbReference type="SAM" id="SignalP"/>
    </source>
</evidence>
<dbReference type="eggNOG" id="ENOG50339SI">
    <property type="taxonomic scope" value="Bacteria"/>
</dbReference>
<evidence type="ECO:0008006" key="5">
    <source>
        <dbReference type="Google" id="ProtNLM"/>
    </source>
</evidence>
<dbReference type="STRING" id="153721.MYP_4793"/>
<dbReference type="AlphaFoldDB" id="A0A098LN51"/>
<dbReference type="Proteomes" id="UP000030185">
    <property type="component" value="Unassembled WGS sequence"/>
</dbReference>
<feature type="chain" id="PRO_5005417636" description="CcmD family protein" evidence="2">
    <location>
        <begin position="23"/>
        <end position="79"/>
    </location>
</feature>
<keyword evidence="1" id="KW-0812">Transmembrane</keyword>
<dbReference type="Pfam" id="PF20077">
    <property type="entry name" value="CcmD_alt"/>
    <property type="match status" value="1"/>
</dbReference>
<comment type="caution">
    <text evidence="3">The sequence shown here is derived from an EMBL/GenBank/DDBJ whole genome shotgun (WGS) entry which is preliminary data.</text>
</comment>
<feature type="signal peptide" evidence="2">
    <location>
        <begin position="1"/>
        <end position="22"/>
    </location>
</feature>
<gene>
    <name evidence="3" type="ORF">MYP_4793</name>
</gene>
<keyword evidence="1" id="KW-0472">Membrane</keyword>
<dbReference type="RefSeq" id="WP_045469255.1">
    <property type="nucleotide sequence ID" value="NZ_BBLT01000014.1"/>
</dbReference>
<evidence type="ECO:0000256" key="1">
    <source>
        <dbReference type="SAM" id="Phobius"/>
    </source>
</evidence>
<feature type="transmembrane region" description="Helical" evidence="1">
    <location>
        <begin position="41"/>
        <end position="63"/>
    </location>
</feature>
<evidence type="ECO:0000313" key="3">
    <source>
        <dbReference type="EMBL" id="GAL87563.1"/>
    </source>
</evidence>